<dbReference type="AlphaFoldDB" id="A0A410FS75"/>
<sequence length="41" mass="4490">MICRRCGLVRSTDGRRTTVLAAGIQRSLVGHRRDGVRGDPP</sequence>
<dbReference type="EMBL" id="CP034928">
    <property type="protein sequence ID" value="QAA75887.1"/>
    <property type="molecule type" value="Genomic_DNA"/>
</dbReference>
<protein>
    <submittedName>
        <fullName evidence="1">Uncharacterized protein</fullName>
    </submittedName>
</protein>
<name>A0A410FS75_BIPS1</name>
<dbReference type="Proteomes" id="UP000287233">
    <property type="component" value="Chromosome"/>
</dbReference>
<evidence type="ECO:0000313" key="2">
    <source>
        <dbReference type="Proteomes" id="UP000287233"/>
    </source>
</evidence>
<dbReference type="KEGG" id="bih:BIP78_0119"/>
<evidence type="ECO:0000313" key="1">
    <source>
        <dbReference type="EMBL" id="QAA75887.1"/>
    </source>
</evidence>
<proteinExistence type="predicted"/>
<accession>A0A410FS75</accession>
<reference evidence="2" key="1">
    <citation type="submission" date="2018-12" db="EMBL/GenBank/DDBJ databases">
        <title>Complete genome sequence of an uncultured bacterium of the candidate phylum Bipolaricaulota.</title>
        <authorList>
            <person name="Kadnikov V.V."/>
            <person name="Mardanov A.V."/>
            <person name="Beletsky A.V."/>
            <person name="Frank Y.A."/>
            <person name="Karnachuk O.V."/>
            <person name="Ravin N.V."/>
        </authorList>
    </citation>
    <scope>NUCLEOTIDE SEQUENCE [LARGE SCALE GENOMIC DNA]</scope>
</reference>
<organism evidence="1 2">
    <name type="scientific">Bipolaricaulis sibiricus</name>
    <dbReference type="NCBI Taxonomy" id="2501609"/>
    <lineage>
        <taxon>Bacteria</taxon>
        <taxon>Candidatus Bipolaricaulota</taxon>
        <taxon>Candidatus Bipolaricaulia</taxon>
        <taxon>Candidatus Bipolaricaulales</taxon>
        <taxon>Candidatus Bipolaricaulaceae</taxon>
        <taxon>Candidatus Bipolaricaulis</taxon>
    </lineage>
</organism>
<gene>
    <name evidence="1" type="ORF">BIP78_0119</name>
</gene>